<organism evidence="1 2">
    <name type="scientific">Fragilariopsis cylindrus CCMP1102</name>
    <dbReference type="NCBI Taxonomy" id="635003"/>
    <lineage>
        <taxon>Eukaryota</taxon>
        <taxon>Sar</taxon>
        <taxon>Stramenopiles</taxon>
        <taxon>Ochrophyta</taxon>
        <taxon>Bacillariophyta</taxon>
        <taxon>Bacillariophyceae</taxon>
        <taxon>Bacillariophycidae</taxon>
        <taxon>Bacillariales</taxon>
        <taxon>Bacillariaceae</taxon>
        <taxon>Fragilariopsis</taxon>
    </lineage>
</organism>
<dbReference type="EMBL" id="KV784355">
    <property type="protein sequence ID" value="OEU19409.1"/>
    <property type="molecule type" value="Genomic_DNA"/>
</dbReference>
<evidence type="ECO:0000313" key="2">
    <source>
        <dbReference type="Proteomes" id="UP000095751"/>
    </source>
</evidence>
<dbReference type="InParanoid" id="A0A1E7FMK6"/>
<sequence length="100" mass="10891">MPPSTSSVSDPPPVITSGLPLRVELVSDYRIDPDTGLIVEHRLVETRINGQLSAGDQVSRWIQRFLKLDGGSDTNTKTNSNGGEDALKAILDALSWFRSI</sequence>
<dbReference type="AlphaFoldDB" id="A0A1E7FMK6"/>
<dbReference type="KEGG" id="fcy:FRACYDRAFT_268010"/>
<dbReference type="Proteomes" id="UP000095751">
    <property type="component" value="Unassembled WGS sequence"/>
</dbReference>
<reference evidence="1 2" key="1">
    <citation type="submission" date="2016-09" db="EMBL/GenBank/DDBJ databases">
        <title>Extensive genetic diversity and differential bi-allelic expression allows diatom success in the polar Southern Ocean.</title>
        <authorList>
            <consortium name="DOE Joint Genome Institute"/>
            <person name="Mock T."/>
            <person name="Otillar R.P."/>
            <person name="Strauss J."/>
            <person name="Dupont C."/>
            <person name="Frickenhaus S."/>
            <person name="Maumus F."/>
            <person name="Mcmullan M."/>
            <person name="Sanges R."/>
            <person name="Schmutz J."/>
            <person name="Toseland A."/>
            <person name="Valas R."/>
            <person name="Veluchamy A."/>
            <person name="Ward B.J."/>
            <person name="Allen A."/>
            <person name="Barry K."/>
            <person name="Falciatore A."/>
            <person name="Ferrante M."/>
            <person name="Fortunato A.E."/>
            <person name="Gloeckner G."/>
            <person name="Gruber A."/>
            <person name="Hipkin R."/>
            <person name="Janech M."/>
            <person name="Kroth P."/>
            <person name="Leese F."/>
            <person name="Lindquist E."/>
            <person name="Lyon B.R."/>
            <person name="Martin J."/>
            <person name="Mayer C."/>
            <person name="Parker M."/>
            <person name="Quesneville H."/>
            <person name="Raymond J."/>
            <person name="Uhlig C."/>
            <person name="Valentin K.U."/>
            <person name="Worden A.Z."/>
            <person name="Armbrust E.V."/>
            <person name="Bowler C."/>
            <person name="Green B."/>
            <person name="Moulton V."/>
            <person name="Van Oosterhout C."/>
            <person name="Grigoriev I."/>
        </authorList>
    </citation>
    <scope>NUCLEOTIDE SEQUENCE [LARGE SCALE GENOMIC DNA]</scope>
    <source>
        <strain evidence="1 2">CCMP1102</strain>
    </source>
</reference>
<name>A0A1E7FMK6_9STRA</name>
<keyword evidence="2" id="KW-1185">Reference proteome</keyword>
<evidence type="ECO:0000313" key="1">
    <source>
        <dbReference type="EMBL" id="OEU19409.1"/>
    </source>
</evidence>
<proteinExistence type="predicted"/>
<dbReference type="OrthoDB" id="47753at2759"/>
<gene>
    <name evidence="1" type="ORF">FRACYDRAFT_268010</name>
</gene>
<protein>
    <submittedName>
        <fullName evidence="1">Uncharacterized protein</fullName>
    </submittedName>
</protein>
<accession>A0A1E7FMK6</accession>